<dbReference type="SUPFAM" id="SSF52777">
    <property type="entry name" value="CoA-dependent acyltransferases"/>
    <property type="match status" value="1"/>
</dbReference>
<dbReference type="PROSITE" id="PS50968">
    <property type="entry name" value="BIOTINYL_LIPOYL"/>
    <property type="match status" value="1"/>
</dbReference>
<evidence type="ECO:0000256" key="2">
    <source>
        <dbReference type="ARBA" id="ARBA00007317"/>
    </source>
</evidence>
<accession>A0A859FH66</accession>
<dbReference type="InterPro" id="IPR004167">
    <property type="entry name" value="PSBD"/>
</dbReference>
<dbReference type="Gene3D" id="4.10.320.10">
    <property type="entry name" value="E3-binding domain"/>
    <property type="match status" value="2"/>
</dbReference>
<dbReference type="EC" id="2.3.1.-" evidence="6"/>
<comment type="similarity">
    <text evidence="2 6">Belongs to the 2-oxoacid dehydrogenase family.</text>
</comment>
<feature type="domain" description="Lipoyl-binding" evidence="8">
    <location>
        <begin position="2"/>
        <end position="77"/>
    </location>
</feature>
<dbReference type="KEGG" id="psua:FLK61_38175"/>
<evidence type="ECO:0000256" key="3">
    <source>
        <dbReference type="ARBA" id="ARBA00022679"/>
    </source>
</evidence>
<feature type="domain" description="Peripheral subunit-binding (PSBD)" evidence="9">
    <location>
        <begin position="132"/>
        <end position="169"/>
    </location>
</feature>
<sequence length="470" mass="51103">MPKEIFMPKLSSTMEEGTFLQWFVEEGEEIEIGDPLFEIMTDKINIEVEAYEEGVLLKQLAEPDDTIPVNGVVGYIGEPGEAIPTQGETHSNEGANATHEEDLHEEDDEAPAEKQDINNVDKADVNEHGHVRATPAARRVARERELNLFLIEGSGPNGRIQEADVEQAPSTGHAVTSSKKEEGEASFEPTSVKATPLAAKIANASDLDLQTVEGTGANGKVRKQDVEKSIHQTSEEVSATTKSSTTKLSGIRKITADRMLESATTIPHVTLTIDVNMTEIVTLRKKLLPIVEEATGARLSYNELFLYAVAKTLPKHLSLNATLENNTITTYENVHLGMAVSVEDQLLVPVIKDAASKTVTELVLEAKQIQQQAKANKLSPDTLKGGTFTVSNLGMYGIRSFTPIINKPQTAILGVGGLREELQLQNGQPIAVPYTTLSLSFDHRAVNGAPAAAFCQSLKRTLEEPYTLFL</sequence>
<dbReference type="GO" id="GO:0031405">
    <property type="term" value="F:lipoic acid binding"/>
    <property type="evidence" value="ECO:0007669"/>
    <property type="project" value="TreeGrafter"/>
</dbReference>
<dbReference type="InterPro" id="IPR003016">
    <property type="entry name" value="2-oxoA_DH_lipoyl-BS"/>
</dbReference>
<dbReference type="Pfam" id="PF02817">
    <property type="entry name" value="E3_binding"/>
    <property type="match status" value="2"/>
</dbReference>
<evidence type="ECO:0000313" key="11">
    <source>
        <dbReference type="Proteomes" id="UP000318138"/>
    </source>
</evidence>
<feature type="region of interest" description="Disordered" evidence="7">
    <location>
        <begin position="154"/>
        <end position="191"/>
    </location>
</feature>
<evidence type="ECO:0000256" key="4">
    <source>
        <dbReference type="ARBA" id="ARBA00022823"/>
    </source>
</evidence>
<dbReference type="PANTHER" id="PTHR43178">
    <property type="entry name" value="DIHYDROLIPOAMIDE ACETYLTRANSFERASE COMPONENT OF PYRUVATE DEHYDROGENASE COMPLEX"/>
    <property type="match status" value="1"/>
</dbReference>
<name>A0A859FH66_9BACI</name>
<evidence type="ECO:0000259" key="8">
    <source>
        <dbReference type="PROSITE" id="PS50968"/>
    </source>
</evidence>
<dbReference type="RefSeq" id="WP_176010436.1">
    <property type="nucleotide sequence ID" value="NZ_CP041372.2"/>
</dbReference>
<dbReference type="InterPro" id="IPR050743">
    <property type="entry name" value="2-oxoacid_DH_E2_comp"/>
</dbReference>
<dbReference type="GO" id="GO:0016407">
    <property type="term" value="F:acetyltransferase activity"/>
    <property type="evidence" value="ECO:0007669"/>
    <property type="project" value="TreeGrafter"/>
</dbReference>
<dbReference type="InterPro" id="IPR036625">
    <property type="entry name" value="E3-bd_dom_sf"/>
</dbReference>
<keyword evidence="3 6" id="KW-0808">Transferase</keyword>
<dbReference type="SUPFAM" id="SSF47005">
    <property type="entry name" value="Peripheral subunit-binding domain of 2-oxo acid dehydrogenase complex"/>
    <property type="match status" value="2"/>
</dbReference>
<feature type="region of interest" description="Disordered" evidence="7">
    <location>
        <begin position="79"/>
        <end position="138"/>
    </location>
</feature>
<evidence type="ECO:0000313" key="10">
    <source>
        <dbReference type="EMBL" id="QKS72459.1"/>
    </source>
</evidence>
<dbReference type="Gene3D" id="2.40.50.100">
    <property type="match status" value="1"/>
</dbReference>
<dbReference type="InterPro" id="IPR023213">
    <property type="entry name" value="CAT-like_dom_sf"/>
</dbReference>
<dbReference type="InterPro" id="IPR000089">
    <property type="entry name" value="Biotin_lipoyl"/>
</dbReference>
<dbReference type="PANTHER" id="PTHR43178:SF5">
    <property type="entry name" value="LIPOAMIDE ACYLTRANSFERASE COMPONENT OF BRANCHED-CHAIN ALPHA-KETO ACID DEHYDROGENASE COMPLEX, MITOCHONDRIAL"/>
    <property type="match status" value="1"/>
</dbReference>
<dbReference type="PROSITE" id="PS00189">
    <property type="entry name" value="LIPOYL"/>
    <property type="match status" value="1"/>
</dbReference>
<evidence type="ECO:0000259" key="9">
    <source>
        <dbReference type="PROSITE" id="PS51826"/>
    </source>
</evidence>
<gene>
    <name evidence="10" type="ORF">FLK61_38175</name>
</gene>
<feature type="compositionally biased region" description="Polar residues" evidence="7">
    <location>
        <begin position="168"/>
        <end position="177"/>
    </location>
</feature>
<keyword evidence="11" id="KW-1185">Reference proteome</keyword>
<feature type="region of interest" description="Disordered" evidence="7">
    <location>
        <begin position="215"/>
        <end position="244"/>
    </location>
</feature>
<reference evidence="11" key="1">
    <citation type="submission" date="2019-07" db="EMBL/GenBank/DDBJ databases">
        <title>Bacillus alkalisoli sp. nov. isolated from saline soil.</title>
        <authorList>
            <person name="Sun J.-Q."/>
            <person name="Xu L."/>
        </authorList>
    </citation>
    <scope>NUCLEOTIDE SEQUENCE [LARGE SCALE GENOMIC DNA]</scope>
    <source>
        <strain evidence="11">M4U3P1</strain>
    </source>
</reference>
<dbReference type="Proteomes" id="UP000318138">
    <property type="component" value="Chromosome"/>
</dbReference>
<dbReference type="SUPFAM" id="SSF51230">
    <property type="entry name" value="Single hybrid motif"/>
    <property type="match status" value="1"/>
</dbReference>
<evidence type="ECO:0000256" key="5">
    <source>
        <dbReference type="ARBA" id="ARBA00023315"/>
    </source>
</evidence>
<comment type="cofactor">
    <cofactor evidence="1 6">
        <name>(R)-lipoate</name>
        <dbReference type="ChEBI" id="CHEBI:83088"/>
    </cofactor>
</comment>
<feature type="compositionally biased region" description="Polar residues" evidence="7">
    <location>
        <begin position="86"/>
        <end position="95"/>
    </location>
</feature>
<dbReference type="Pfam" id="PF00364">
    <property type="entry name" value="Biotin_lipoyl"/>
    <property type="match status" value="1"/>
</dbReference>
<dbReference type="GO" id="GO:0005737">
    <property type="term" value="C:cytoplasm"/>
    <property type="evidence" value="ECO:0007669"/>
    <property type="project" value="TreeGrafter"/>
</dbReference>
<evidence type="ECO:0000256" key="1">
    <source>
        <dbReference type="ARBA" id="ARBA00001938"/>
    </source>
</evidence>
<proteinExistence type="inferred from homology"/>
<feature type="domain" description="Peripheral subunit-binding (PSBD)" evidence="9">
    <location>
        <begin position="193"/>
        <end position="230"/>
    </location>
</feature>
<dbReference type="Gene3D" id="3.30.559.10">
    <property type="entry name" value="Chloramphenicol acetyltransferase-like domain"/>
    <property type="match status" value="1"/>
</dbReference>
<dbReference type="PROSITE" id="PS51826">
    <property type="entry name" value="PSBD"/>
    <property type="match status" value="2"/>
</dbReference>
<dbReference type="Pfam" id="PF00198">
    <property type="entry name" value="2-oxoacid_dh"/>
    <property type="match status" value="1"/>
</dbReference>
<feature type="compositionally biased region" description="Basic and acidic residues" evidence="7">
    <location>
        <begin position="222"/>
        <end position="234"/>
    </location>
</feature>
<organism evidence="10 11">
    <name type="scientific">Paenalkalicoccus suaedae</name>
    <dbReference type="NCBI Taxonomy" id="2592382"/>
    <lineage>
        <taxon>Bacteria</taxon>
        <taxon>Bacillati</taxon>
        <taxon>Bacillota</taxon>
        <taxon>Bacilli</taxon>
        <taxon>Bacillales</taxon>
        <taxon>Bacillaceae</taxon>
        <taxon>Paenalkalicoccus</taxon>
    </lineage>
</organism>
<protein>
    <recommendedName>
        <fullName evidence="6">Dihydrolipoamide acetyltransferase component of pyruvate dehydrogenase complex</fullName>
        <ecNumber evidence="6">2.3.1.-</ecNumber>
    </recommendedName>
</protein>
<dbReference type="InterPro" id="IPR011053">
    <property type="entry name" value="Single_hybrid_motif"/>
</dbReference>
<keyword evidence="5 6" id="KW-0012">Acyltransferase</keyword>
<keyword evidence="4 6" id="KW-0450">Lipoyl</keyword>
<dbReference type="EMBL" id="CP041372">
    <property type="protein sequence ID" value="QKS72459.1"/>
    <property type="molecule type" value="Genomic_DNA"/>
</dbReference>
<dbReference type="AlphaFoldDB" id="A0A859FH66"/>
<feature type="compositionally biased region" description="Low complexity" evidence="7">
    <location>
        <begin position="235"/>
        <end position="244"/>
    </location>
</feature>
<dbReference type="CDD" id="cd06849">
    <property type="entry name" value="lipoyl_domain"/>
    <property type="match status" value="1"/>
</dbReference>
<feature type="compositionally biased region" description="Basic and acidic residues" evidence="7">
    <location>
        <begin position="111"/>
        <end position="130"/>
    </location>
</feature>
<dbReference type="InterPro" id="IPR001078">
    <property type="entry name" value="2-oxoacid_DH_actylTfrase"/>
</dbReference>
<evidence type="ECO:0000256" key="7">
    <source>
        <dbReference type="SAM" id="MobiDB-lite"/>
    </source>
</evidence>
<evidence type="ECO:0000256" key="6">
    <source>
        <dbReference type="RuleBase" id="RU003423"/>
    </source>
</evidence>